<accession>A0A7X1KD39</accession>
<dbReference type="Pfam" id="PF00593">
    <property type="entry name" value="TonB_dep_Rec_b-barrel"/>
    <property type="match status" value="1"/>
</dbReference>
<dbReference type="Proteomes" id="UP000520156">
    <property type="component" value="Unassembled WGS sequence"/>
</dbReference>
<evidence type="ECO:0000259" key="12">
    <source>
        <dbReference type="Pfam" id="PF00593"/>
    </source>
</evidence>
<sequence length="166" mass="18321">MSSGLFQYASYTSGFKSGAFQFIAVSPVVAQQVANPESVDSYEAGLRTTLLDRHLRLNAAVFSMNYRDLQQLRVIQFAPGVTAVLTANAANSRIKGFEMEGRAVFNSNWSLDFSYGYLDAKFKNYVFNPTLDFSGNRMQRAPKSTLSLGLNFETKTGLGELSTRLG</sequence>
<keyword evidence="7" id="KW-0406">Ion transport</keyword>
<evidence type="ECO:0000256" key="8">
    <source>
        <dbReference type="ARBA" id="ARBA00023077"/>
    </source>
</evidence>
<keyword evidence="4" id="KW-0410">Iron transport</keyword>
<comment type="caution">
    <text evidence="13">The sequence shown here is derived from an EMBL/GenBank/DDBJ whole genome shotgun (WGS) entry which is preliminary data.</text>
</comment>
<gene>
    <name evidence="13" type="ORF">H7F49_13750</name>
</gene>
<dbReference type="Gene3D" id="2.40.170.20">
    <property type="entry name" value="TonB-dependent receptor, beta-barrel domain"/>
    <property type="match status" value="1"/>
</dbReference>
<organism evidence="13 14">
    <name type="scientific">Novosphingobium aerophilum</name>
    <dbReference type="NCBI Taxonomy" id="2839843"/>
    <lineage>
        <taxon>Bacteria</taxon>
        <taxon>Pseudomonadati</taxon>
        <taxon>Pseudomonadota</taxon>
        <taxon>Alphaproteobacteria</taxon>
        <taxon>Sphingomonadales</taxon>
        <taxon>Sphingomonadaceae</taxon>
        <taxon>Novosphingobium</taxon>
    </lineage>
</organism>
<feature type="domain" description="TonB-dependent receptor-like beta-barrel" evidence="12">
    <location>
        <begin position="8"/>
        <end position="154"/>
    </location>
</feature>
<proteinExistence type="inferred from homology"/>
<dbReference type="RefSeq" id="WP_185684156.1">
    <property type="nucleotide sequence ID" value="NZ_JACLAU010000026.1"/>
</dbReference>
<dbReference type="PANTHER" id="PTHR32552:SF81">
    <property type="entry name" value="TONB-DEPENDENT OUTER MEMBRANE RECEPTOR"/>
    <property type="match status" value="1"/>
</dbReference>
<dbReference type="GO" id="GO:0006826">
    <property type="term" value="P:iron ion transport"/>
    <property type="evidence" value="ECO:0007669"/>
    <property type="project" value="UniProtKB-KW"/>
</dbReference>
<evidence type="ECO:0000256" key="2">
    <source>
        <dbReference type="ARBA" id="ARBA00022448"/>
    </source>
</evidence>
<protein>
    <submittedName>
        <fullName evidence="13">TonB-dependent receptor</fullName>
    </submittedName>
</protein>
<keyword evidence="9 11" id="KW-0472">Membrane</keyword>
<dbReference type="InterPro" id="IPR036942">
    <property type="entry name" value="Beta-barrel_TonB_sf"/>
</dbReference>
<dbReference type="GO" id="GO:0009279">
    <property type="term" value="C:cell outer membrane"/>
    <property type="evidence" value="ECO:0007669"/>
    <property type="project" value="UniProtKB-SubCell"/>
</dbReference>
<keyword evidence="8" id="KW-0798">TonB box</keyword>
<dbReference type="PANTHER" id="PTHR32552">
    <property type="entry name" value="FERRICHROME IRON RECEPTOR-RELATED"/>
    <property type="match status" value="1"/>
</dbReference>
<keyword evidence="6" id="KW-0408">Iron</keyword>
<evidence type="ECO:0000256" key="6">
    <source>
        <dbReference type="ARBA" id="ARBA00023004"/>
    </source>
</evidence>
<name>A0A7X1KD39_9SPHN</name>
<evidence type="ECO:0000256" key="1">
    <source>
        <dbReference type="ARBA" id="ARBA00004571"/>
    </source>
</evidence>
<keyword evidence="10 11" id="KW-0998">Cell outer membrane</keyword>
<dbReference type="AlphaFoldDB" id="A0A7X1KD39"/>
<keyword evidence="2 11" id="KW-0813">Transport</keyword>
<evidence type="ECO:0000256" key="7">
    <source>
        <dbReference type="ARBA" id="ARBA00023065"/>
    </source>
</evidence>
<comment type="subcellular location">
    <subcellularLocation>
        <location evidence="1 11">Cell outer membrane</location>
        <topology evidence="1 11">Multi-pass membrane protein</topology>
    </subcellularLocation>
</comment>
<keyword evidence="5 11" id="KW-0812">Transmembrane</keyword>
<evidence type="ECO:0000256" key="3">
    <source>
        <dbReference type="ARBA" id="ARBA00022452"/>
    </source>
</evidence>
<evidence type="ECO:0000256" key="10">
    <source>
        <dbReference type="ARBA" id="ARBA00023237"/>
    </source>
</evidence>
<dbReference type="PROSITE" id="PS52016">
    <property type="entry name" value="TONB_DEPENDENT_REC_3"/>
    <property type="match status" value="1"/>
</dbReference>
<evidence type="ECO:0000256" key="11">
    <source>
        <dbReference type="PROSITE-ProRule" id="PRU01360"/>
    </source>
</evidence>
<evidence type="ECO:0000256" key="5">
    <source>
        <dbReference type="ARBA" id="ARBA00022692"/>
    </source>
</evidence>
<dbReference type="EMBL" id="JACLAU010000026">
    <property type="protein sequence ID" value="MBC2652762.1"/>
    <property type="molecule type" value="Genomic_DNA"/>
</dbReference>
<evidence type="ECO:0000256" key="4">
    <source>
        <dbReference type="ARBA" id="ARBA00022496"/>
    </source>
</evidence>
<dbReference type="SUPFAM" id="SSF56935">
    <property type="entry name" value="Porins"/>
    <property type="match status" value="1"/>
</dbReference>
<evidence type="ECO:0000313" key="13">
    <source>
        <dbReference type="EMBL" id="MBC2652762.1"/>
    </source>
</evidence>
<dbReference type="InterPro" id="IPR000531">
    <property type="entry name" value="Beta-barrel_TonB"/>
</dbReference>
<keyword evidence="13" id="KW-0675">Receptor</keyword>
<dbReference type="InterPro" id="IPR039426">
    <property type="entry name" value="TonB-dep_rcpt-like"/>
</dbReference>
<keyword evidence="14" id="KW-1185">Reference proteome</keyword>
<comment type="similarity">
    <text evidence="11">Belongs to the TonB-dependent receptor family.</text>
</comment>
<reference evidence="13 14" key="1">
    <citation type="submission" date="2020-08" db="EMBL/GenBank/DDBJ databases">
        <title>The genome sequence of Novosphingobium flavum 4Y4.</title>
        <authorList>
            <person name="Liu Y."/>
        </authorList>
    </citation>
    <scope>NUCLEOTIDE SEQUENCE [LARGE SCALE GENOMIC DNA]</scope>
    <source>
        <strain evidence="13 14">4Y4</strain>
    </source>
</reference>
<evidence type="ECO:0000313" key="14">
    <source>
        <dbReference type="Proteomes" id="UP000520156"/>
    </source>
</evidence>
<evidence type="ECO:0000256" key="9">
    <source>
        <dbReference type="ARBA" id="ARBA00023136"/>
    </source>
</evidence>
<keyword evidence="3 11" id="KW-1134">Transmembrane beta strand</keyword>